<dbReference type="Pfam" id="PF02518">
    <property type="entry name" value="HATPase_c"/>
    <property type="match status" value="1"/>
</dbReference>
<dbReference type="Proteomes" id="UP000500938">
    <property type="component" value="Chromosome"/>
</dbReference>
<dbReference type="SMART" id="SM00091">
    <property type="entry name" value="PAS"/>
    <property type="match status" value="1"/>
</dbReference>
<dbReference type="InterPro" id="IPR000700">
    <property type="entry name" value="PAS-assoc_C"/>
</dbReference>
<dbReference type="SUPFAM" id="SSF55781">
    <property type="entry name" value="GAF domain-like"/>
    <property type="match status" value="1"/>
</dbReference>
<evidence type="ECO:0000256" key="4">
    <source>
        <dbReference type="ARBA" id="ARBA00022679"/>
    </source>
</evidence>
<dbReference type="InterPro" id="IPR004358">
    <property type="entry name" value="Sig_transdc_His_kin-like_C"/>
</dbReference>
<evidence type="ECO:0000259" key="8">
    <source>
        <dbReference type="PROSITE" id="PS50113"/>
    </source>
</evidence>
<dbReference type="SMART" id="SM00388">
    <property type="entry name" value="HisKA"/>
    <property type="match status" value="1"/>
</dbReference>
<keyword evidence="3" id="KW-0597">Phosphoprotein</keyword>
<feature type="domain" description="PAS" evidence="7">
    <location>
        <begin position="230"/>
        <end position="300"/>
    </location>
</feature>
<dbReference type="InterPro" id="IPR003661">
    <property type="entry name" value="HisK_dim/P_dom"/>
</dbReference>
<dbReference type="FunFam" id="3.30.565.10:FF:000006">
    <property type="entry name" value="Sensor histidine kinase WalK"/>
    <property type="match status" value="1"/>
</dbReference>
<evidence type="ECO:0000256" key="1">
    <source>
        <dbReference type="ARBA" id="ARBA00000085"/>
    </source>
</evidence>
<dbReference type="Gene3D" id="3.30.450.40">
    <property type="match status" value="1"/>
</dbReference>
<dbReference type="PROSITE" id="PS50112">
    <property type="entry name" value="PAS"/>
    <property type="match status" value="1"/>
</dbReference>
<dbReference type="PROSITE" id="PS50113">
    <property type="entry name" value="PAC"/>
    <property type="match status" value="1"/>
</dbReference>
<accession>A0A6M4IMN8</accession>
<dbReference type="InterPro" id="IPR036890">
    <property type="entry name" value="HATPase_C_sf"/>
</dbReference>
<organism evidence="9 10">
    <name type="scientific">Gemmatimonas groenlandica</name>
    <dbReference type="NCBI Taxonomy" id="2732249"/>
    <lineage>
        <taxon>Bacteria</taxon>
        <taxon>Pseudomonadati</taxon>
        <taxon>Gemmatimonadota</taxon>
        <taxon>Gemmatimonadia</taxon>
        <taxon>Gemmatimonadales</taxon>
        <taxon>Gemmatimonadaceae</taxon>
        <taxon>Gemmatimonas</taxon>
    </lineage>
</organism>
<dbReference type="InterPro" id="IPR036097">
    <property type="entry name" value="HisK_dim/P_sf"/>
</dbReference>
<dbReference type="InterPro" id="IPR003018">
    <property type="entry name" value="GAF"/>
</dbReference>
<keyword evidence="10" id="KW-1185">Reference proteome</keyword>
<protein>
    <recommendedName>
        <fullName evidence="2">histidine kinase</fullName>
        <ecNumber evidence="2">2.7.13.3</ecNumber>
    </recommendedName>
</protein>
<dbReference type="CDD" id="cd00082">
    <property type="entry name" value="HisKA"/>
    <property type="match status" value="1"/>
</dbReference>
<evidence type="ECO:0000256" key="2">
    <source>
        <dbReference type="ARBA" id="ARBA00012438"/>
    </source>
</evidence>
<evidence type="ECO:0000259" key="7">
    <source>
        <dbReference type="PROSITE" id="PS50112"/>
    </source>
</evidence>
<dbReference type="Pfam" id="PF00512">
    <property type="entry name" value="HisKA"/>
    <property type="match status" value="1"/>
</dbReference>
<feature type="domain" description="PAC" evidence="8">
    <location>
        <begin position="304"/>
        <end position="355"/>
    </location>
</feature>
<proteinExistence type="predicted"/>
<sequence>MPRSSLVPLLAAAAVSPPLDPAVAGDANNAEALSADEPFTRRGGALERAHSRLHRQRAALAALARSSRLESGDLALAGAEITETAARTLSVARASVWMSADERDGIRCADLFDALTGVHSHGMVLPRAGLSKYFTAMETERIVAAHCAQADPRTAEFADSYLIPLGITSMLDAPVWANGVLTGVVCLEHIGGPREWTDDEQSFAGSVADLLSRALAARERVQAKAALLRSEERFRSMIERAADVVTILSGDGTISYESPSVARVLGYAHQQLVGASLFDYVHPDDRTSVKRALEQVMSVPNMGVTIEFRFRHADGSWRVLESLGTNLVNNPAINGIIANSRDVTDRRAVEAELERQRRELARSNQELEQFAYVASHDLQEPLRKIQAFGDRLLEDYDAALAGPGQHYLSRMRDAARRMQDLISDLLSFSRVATKPNPLRPVDLNEIAEDVRRDLDVLMQQPGARLSLDLPVVMLADQMQCRQLLQNLIGNALKFHREGIPPMVDVRARLEDGTDTRGLPTGRWCRIAVEDNGIGFDEKFLDRIFNPFQRLHGRGVFDGTGMGLAICRKIVERHGGNITATSTVGVGTTFIVRLPVHDSGQGATA</sequence>
<comment type="catalytic activity">
    <reaction evidence="1">
        <text>ATP + protein L-histidine = ADP + protein N-phospho-L-histidine.</text>
        <dbReference type="EC" id="2.7.13.3"/>
    </reaction>
</comment>
<dbReference type="EC" id="2.7.13.3" evidence="2"/>
<reference evidence="9 10" key="1">
    <citation type="submission" date="2020-05" db="EMBL/GenBank/DDBJ databases">
        <title>Complete genome sequence of Gemmatimonas greenlandica TET16.</title>
        <authorList>
            <person name="Zeng Y."/>
        </authorList>
    </citation>
    <scope>NUCLEOTIDE SEQUENCE [LARGE SCALE GENOMIC DNA]</scope>
    <source>
        <strain evidence="9 10">TET16</strain>
    </source>
</reference>
<dbReference type="Pfam" id="PF08447">
    <property type="entry name" value="PAS_3"/>
    <property type="match status" value="1"/>
</dbReference>
<dbReference type="Gene3D" id="3.30.565.10">
    <property type="entry name" value="Histidine kinase-like ATPase, C-terminal domain"/>
    <property type="match status" value="1"/>
</dbReference>
<dbReference type="Gene3D" id="3.30.450.20">
    <property type="entry name" value="PAS domain"/>
    <property type="match status" value="1"/>
</dbReference>
<dbReference type="InterPro" id="IPR035965">
    <property type="entry name" value="PAS-like_dom_sf"/>
</dbReference>
<dbReference type="InterPro" id="IPR005467">
    <property type="entry name" value="His_kinase_dom"/>
</dbReference>
<dbReference type="GO" id="GO:0000155">
    <property type="term" value="F:phosphorelay sensor kinase activity"/>
    <property type="evidence" value="ECO:0007669"/>
    <property type="project" value="InterPro"/>
</dbReference>
<dbReference type="InterPro" id="IPR013655">
    <property type="entry name" value="PAS_fold_3"/>
</dbReference>
<dbReference type="InterPro" id="IPR000014">
    <property type="entry name" value="PAS"/>
</dbReference>
<dbReference type="SUPFAM" id="SSF55874">
    <property type="entry name" value="ATPase domain of HSP90 chaperone/DNA topoisomerase II/histidine kinase"/>
    <property type="match status" value="1"/>
</dbReference>
<dbReference type="PANTHER" id="PTHR43304">
    <property type="entry name" value="PHYTOCHROME-LIKE PROTEIN CPH1"/>
    <property type="match status" value="1"/>
</dbReference>
<evidence type="ECO:0000256" key="5">
    <source>
        <dbReference type="ARBA" id="ARBA00022777"/>
    </source>
</evidence>
<name>A0A6M4IMN8_9BACT</name>
<dbReference type="InterPro" id="IPR052162">
    <property type="entry name" value="Sensor_kinase/Photoreceptor"/>
</dbReference>
<dbReference type="InterPro" id="IPR029016">
    <property type="entry name" value="GAF-like_dom_sf"/>
</dbReference>
<dbReference type="CDD" id="cd00130">
    <property type="entry name" value="PAS"/>
    <property type="match status" value="1"/>
</dbReference>
<dbReference type="PANTHER" id="PTHR43304:SF1">
    <property type="entry name" value="PAC DOMAIN-CONTAINING PROTEIN"/>
    <property type="match status" value="1"/>
</dbReference>
<dbReference type="KEGG" id="ggr:HKW67_10770"/>
<dbReference type="Gene3D" id="1.10.287.130">
    <property type="match status" value="1"/>
</dbReference>
<dbReference type="AlphaFoldDB" id="A0A6M4IMN8"/>
<keyword evidence="5" id="KW-0418">Kinase</keyword>
<dbReference type="InterPro" id="IPR003594">
    <property type="entry name" value="HATPase_dom"/>
</dbReference>
<dbReference type="SUPFAM" id="SSF55785">
    <property type="entry name" value="PYP-like sensor domain (PAS domain)"/>
    <property type="match status" value="1"/>
</dbReference>
<dbReference type="NCBIfam" id="TIGR00229">
    <property type="entry name" value="sensory_box"/>
    <property type="match status" value="1"/>
</dbReference>
<dbReference type="SUPFAM" id="SSF47384">
    <property type="entry name" value="Homodimeric domain of signal transducing histidine kinase"/>
    <property type="match status" value="1"/>
</dbReference>
<dbReference type="PRINTS" id="PR00344">
    <property type="entry name" value="BCTRLSENSOR"/>
</dbReference>
<dbReference type="EMBL" id="CP053085">
    <property type="protein sequence ID" value="QJR35953.1"/>
    <property type="molecule type" value="Genomic_DNA"/>
</dbReference>
<dbReference type="SMART" id="SM00387">
    <property type="entry name" value="HATPase_c"/>
    <property type="match status" value="1"/>
</dbReference>
<dbReference type="SMART" id="SM00086">
    <property type="entry name" value="PAC"/>
    <property type="match status" value="1"/>
</dbReference>
<dbReference type="Pfam" id="PF01590">
    <property type="entry name" value="GAF"/>
    <property type="match status" value="1"/>
</dbReference>
<dbReference type="RefSeq" id="WP_171225384.1">
    <property type="nucleotide sequence ID" value="NZ_CP053085.1"/>
</dbReference>
<evidence type="ECO:0000256" key="3">
    <source>
        <dbReference type="ARBA" id="ARBA00022553"/>
    </source>
</evidence>
<evidence type="ECO:0000313" key="10">
    <source>
        <dbReference type="Proteomes" id="UP000500938"/>
    </source>
</evidence>
<dbReference type="InterPro" id="IPR001610">
    <property type="entry name" value="PAC"/>
</dbReference>
<gene>
    <name evidence="9" type="ORF">HKW67_10770</name>
</gene>
<evidence type="ECO:0000313" key="9">
    <source>
        <dbReference type="EMBL" id="QJR35953.1"/>
    </source>
</evidence>
<evidence type="ECO:0000259" key="6">
    <source>
        <dbReference type="PROSITE" id="PS50109"/>
    </source>
</evidence>
<dbReference type="PROSITE" id="PS50109">
    <property type="entry name" value="HIS_KIN"/>
    <property type="match status" value="1"/>
</dbReference>
<keyword evidence="4" id="KW-0808">Transferase</keyword>
<feature type="domain" description="Histidine kinase" evidence="6">
    <location>
        <begin position="373"/>
        <end position="597"/>
    </location>
</feature>
<dbReference type="SMART" id="SM00065">
    <property type="entry name" value="GAF"/>
    <property type="match status" value="1"/>
</dbReference>